<sequence length="73" mass="8285">MITKERLWEYYINSPECIEYDGAADYSISEVDKIAYIDKFGTEAYLVMESVVYSVASKAAESGFKACYDLCVK</sequence>
<proteinExistence type="predicted"/>
<dbReference type="EMBL" id="JAMZFW010000033">
    <property type="protein sequence ID" value="MCP1103586.1"/>
    <property type="molecule type" value="Genomic_DNA"/>
</dbReference>
<protein>
    <submittedName>
        <fullName evidence="1">Uncharacterized protein</fullName>
    </submittedName>
</protein>
<gene>
    <name evidence="1" type="ORF">NK125_14380</name>
</gene>
<organism evidence="1 2">
    <name type="scientific">Aequitasia blattaphilus</name>
    <dbReference type="NCBI Taxonomy" id="2949332"/>
    <lineage>
        <taxon>Bacteria</taxon>
        <taxon>Bacillati</taxon>
        <taxon>Bacillota</taxon>
        <taxon>Clostridia</taxon>
        <taxon>Lachnospirales</taxon>
        <taxon>Lachnospiraceae</taxon>
        <taxon>Aequitasia</taxon>
    </lineage>
</organism>
<dbReference type="Proteomes" id="UP001523566">
    <property type="component" value="Unassembled WGS sequence"/>
</dbReference>
<dbReference type="RefSeq" id="WP_262067359.1">
    <property type="nucleotide sequence ID" value="NZ_JAMXOD010000033.1"/>
</dbReference>
<reference evidence="1 2" key="1">
    <citation type="journal article" date="2022" name="Genome Biol. Evol.">
        <title>Host diet, physiology and behaviors set the stage for Lachnospiraceae cladogenesis.</title>
        <authorList>
            <person name="Vera-Ponce De Leon A."/>
            <person name="Schneider M."/>
            <person name="Jahnes B.C."/>
            <person name="Sadowski V."/>
            <person name="Camuy-Velez L.A."/>
            <person name="Duan J."/>
            <person name="Sabree Z.L."/>
        </authorList>
    </citation>
    <scope>NUCLEOTIDE SEQUENCE [LARGE SCALE GENOMIC DNA]</scope>
    <source>
        <strain evidence="1 2">PAL113</strain>
    </source>
</reference>
<name>A0ABT1ED46_9FIRM</name>
<accession>A0ABT1ED46</accession>
<keyword evidence="2" id="KW-1185">Reference proteome</keyword>
<comment type="caution">
    <text evidence="1">The sequence shown here is derived from an EMBL/GenBank/DDBJ whole genome shotgun (WGS) entry which is preliminary data.</text>
</comment>
<evidence type="ECO:0000313" key="1">
    <source>
        <dbReference type="EMBL" id="MCP1103586.1"/>
    </source>
</evidence>
<evidence type="ECO:0000313" key="2">
    <source>
        <dbReference type="Proteomes" id="UP001523566"/>
    </source>
</evidence>